<evidence type="ECO:0000313" key="2">
    <source>
        <dbReference type="Proteomes" id="UP000095287"/>
    </source>
</evidence>
<dbReference type="Proteomes" id="UP000095287">
    <property type="component" value="Unplaced"/>
</dbReference>
<accession>A0A1I7Z5G9</accession>
<name>A0A1I7Z5G9_9BILA</name>
<proteinExistence type="predicted"/>
<organism evidence="2 3">
    <name type="scientific">Steinernema glaseri</name>
    <dbReference type="NCBI Taxonomy" id="37863"/>
    <lineage>
        <taxon>Eukaryota</taxon>
        <taxon>Metazoa</taxon>
        <taxon>Ecdysozoa</taxon>
        <taxon>Nematoda</taxon>
        <taxon>Chromadorea</taxon>
        <taxon>Rhabditida</taxon>
        <taxon>Tylenchina</taxon>
        <taxon>Panagrolaimomorpha</taxon>
        <taxon>Strongyloidoidea</taxon>
        <taxon>Steinernematidae</taxon>
        <taxon>Steinernema</taxon>
    </lineage>
</organism>
<reference evidence="3" key="1">
    <citation type="submission" date="2016-11" db="UniProtKB">
        <authorList>
            <consortium name="WormBaseParasite"/>
        </authorList>
    </citation>
    <scope>IDENTIFICATION</scope>
</reference>
<dbReference type="AlphaFoldDB" id="A0A1I7Z5G9"/>
<feature type="compositionally biased region" description="Basic and acidic residues" evidence="1">
    <location>
        <begin position="63"/>
        <end position="90"/>
    </location>
</feature>
<dbReference type="WBParaSite" id="L893_g2304.t1">
    <property type="protein sequence ID" value="L893_g2304.t1"/>
    <property type="gene ID" value="L893_g2304"/>
</dbReference>
<keyword evidence="2" id="KW-1185">Reference proteome</keyword>
<protein>
    <submittedName>
        <fullName evidence="3">Transposase</fullName>
    </submittedName>
</protein>
<sequence>MKVGRDVDTKKDKAKTYTEMLTFWQQESVTILGDDGCESRGRALSFGRTRDFYRKHILRRQRPVADRSSRKLDTQRDGLKPEGKQVEGDA</sequence>
<evidence type="ECO:0000313" key="3">
    <source>
        <dbReference type="WBParaSite" id="L893_g2304.t1"/>
    </source>
</evidence>
<feature type="region of interest" description="Disordered" evidence="1">
    <location>
        <begin position="60"/>
        <end position="90"/>
    </location>
</feature>
<evidence type="ECO:0000256" key="1">
    <source>
        <dbReference type="SAM" id="MobiDB-lite"/>
    </source>
</evidence>